<dbReference type="GO" id="GO:0015627">
    <property type="term" value="C:type II protein secretion system complex"/>
    <property type="evidence" value="ECO:0007669"/>
    <property type="project" value="InterPro"/>
</dbReference>
<comment type="caution">
    <text evidence="12">The sequence shown here is derived from an EMBL/GenBank/DDBJ whole genome shotgun (WGS) entry which is preliminary data.</text>
</comment>
<evidence type="ECO:0000256" key="8">
    <source>
        <dbReference type="ARBA" id="ARBA00022989"/>
    </source>
</evidence>
<keyword evidence="13" id="KW-1185">Reference proteome</keyword>
<gene>
    <name evidence="12" type="primary">gspJ</name>
    <name evidence="12" type="ORF">NLF92_05365</name>
</gene>
<evidence type="ECO:0000256" key="10">
    <source>
        <dbReference type="SAM" id="MobiDB-lite"/>
    </source>
</evidence>
<evidence type="ECO:0000313" key="12">
    <source>
        <dbReference type="EMBL" id="MCP3428370.1"/>
    </source>
</evidence>
<feature type="region of interest" description="Disordered" evidence="10">
    <location>
        <begin position="213"/>
        <end position="237"/>
    </location>
</feature>
<keyword evidence="6" id="KW-0997">Cell inner membrane</keyword>
<evidence type="ECO:0000256" key="3">
    <source>
        <dbReference type="ARBA" id="ARBA00021539"/>
    </source>
</evidence>
<evidence type="ECO:0000256" key="6">
    <source>
        <dbReference type="ARBA" id="ARBA00022519"/>
    </source>
</evidence>
<dbReference type="PANTHER" id="PTHR39583:SF2">
    <property type="entry name" value="TYPE II SECRETION SYSTEM PROTEIN J"/>
    <property type="match status" value="1"/>
</dbReference>
<dbReference type="NCBIfam" id="TIGR01711">
    <property type="entry name" value="gspJ"/>
    <property type="match status" value="1"/>
</dbReference>
<dbReference type="AlphaFoldDB" id="A0AA41WYD1"/>
<evidence type="ECO:0000256" key="11">
    <source>
        <dbReference type="SAM" id="Phobius"/>
    </source>
</evidence>
<feature type="compositionally biased region" description="Polar residues" evidence="10">
    <location>
        <begin position="215"/>
        <end position="237"/>
    </location>
</feature>
<dbReference type="InterPro" id="IPR051621">
    <property type="entry name" value="T2SS_protein_J"/>
</dbReference>
<dbReference type="InterPro" id="IPR012902">
    <property type="entry name" value="N_methyl_site"/>
</dbReference>
<evidence type="ECO:0000256" key="4">
    <source>
        <dbReference type="ARBA" id="ARBA00022475"/>
    </source>
</evidence>
<keyword evidence="4" id="KW-1003">Cell membrane</keyword>
<dbReference type="Gene3D" id="3.10.610.10">
    <property type="entry name" value="GSPII I/J protein-like"/>
    <property type="match status" value="1"/>
</dbReference>
<dbReference type="Pfam" id="PF11612">
    <property type="entry name" value="T2SSJ"/>
    <property type="match status" value="1"/>
</dbReference>
<organism evidence="12 13">
    <name type="scientific">Opacimonas viscosa</name>
    <dbReference type="NCBI Taxonomy" id="2961944"/>
    <lineage>
        <taxon>Bacteria</taxon>
        <taxon>Pseudomonadati</taxon>
        <taxon>Pseudomonadota</taxon>
        <taxon>Gammaproteobacteria</taxon>
        <taxon>Alteromonadales</taxon>
        <taxon>Alteromonadaceae</taxon>
        <taxon>Opacimonas</taxon>
    </lineage>
</organism>
<accession>A0AA41WYD1</accession>
<protein>
    <recommendedName>
        <fullName evidence="3">Type II secretion system protein J</fullName>
    </recommendedName>
</protein>
<dbReference type="PANTHER" id="PTHR39583">
    <property type="entry name" value="TYPE II SECRETION SYSTEM PROTEIN J-RELATED"/>
    <property type="match status" value="1"/>
</dbReference>
<evidence type="ECO:0000256" key="2">
    <source>
        <dbReference type="ARBA" id="ARBA00011084"/>
    </source>
</evidence>
<keyword evidence="7 11" id="KW-0812">Transmembrane</keyword>
<dbReference type="NCBIfam" id="TIGR02532">
    <property type="entry name" value="IV_pilin_GFxxxE"/>
    <property type="match status" value="1"/>
</dbReference>
<dbReference type="Pfam" id="PF07963">
    <property type="entry name" value="N_methyl"/>
    <property type="match status" value="1"/>
</dbReference>
<feature type="transmembrane region" description="Helical" evidence="11">
    <location>
        <begin position="7"/>
        <end position="31"/>
    </location>
</feature>
<evidence type="ECO:0000256" key="1">
    <source>
        <dbReference type="ARBA" id="ARBA00004377"/>
    </source>
</evidence>
<dbReference type="Proteomes" id="UP001165413">
    <property type="component" value="Unassembled WGS sequence"/>
</dbReference>
<dbReference type="InterPro" id="IPR010055">
    <property type="entry name" value="T2SS_protein-GspJ"/>
</dbReference>
<evidence type="ECO:0000256" key="5">
    <source>
        <dbReference type="ARBA" id="ARBA00022481"/>
    </source>
</evidence>
<reference evidence="12" key="1">
    <citation type="submission" date="2022-07" db="EMBL/GenBank/DDBJ databases">
        <title>Characterization of the Novel Bacterium Alteromonas immobilis LMIT006 and Alteromonas gregis LMIT007.</title>
        <authorList>
            <person name="Lin X."/>
        </authorList>
    </citation>
    <scope>NUCLEOTIDE SEQUENCE</scope>
    <source>
        <strain evidence="12">LMIT007</strain>
    </source>
</reference>
<dbReference type="RefSeq" id="WP_254099606.1">
    <property type="nucleotide sequence ID" value="NZ_JANATA010000007.1"/>
</dbReference>
<keyword evidence="5" id="KW-0488">Methylation</keyword>
<evidence type="ECO:0000256" key="9">
    <source>
        <dbReference type="ARBA" id="ARBA00023136"/>
    </source>
</evidence>
<dbReference type="EMBL" id="JANATA010000007">
    <property type="protein sequence ID" value="MCP3428370.1"/>
    <property type="molecule type" value="Genomic_DNA"/>
</dbReference>
<dbReference type="InterPro" id="IPR045584">
    <property type="entry name" value="Pilin-like"/>
</dbReference>
<dbReference type="GO" id="GO:0005886">
    <property type="term" value="C:plasma membrane"/>
    <property type="evidence" value="ECO:0007669"/>
    <property type="project" value="UniProtKB-SubCell"/>
</dbReference>
<proteinExistence type="inferred from homology"/>
<comment type="similarity">
    <text evidence="2">Belongs to the GSP J family.</text>
</comment>
<evidence type="ECO:0000256" key="7">
    <source>
        <dbReference type="ARBA" id="ARBA00022692"/>
    </source>
</evidence>
<evidence type="ECO:0000313" key="13">
    <source>
        <dbReference type="Proteomes" id="UP001165413"/>
    </source>
</evidence>
<keyword evidence="8 11" id="KW-1133">Transmembrane helix</keyword>
<dbReference type="GO" id="GO:0015628">
    <property type="term" value="P:protein secretion by the type II secretion system"/>
    <property type="evidence" value="ECO:0007669"/>
    <property type="project" value="InterPro"/>
</dbReference>
<name>A0AA41WYD1_9ALTE</name>
<keyword evidence="9 11" id="KW-0472">Membrane</keyword>
<comment type="subcellular location">
    <subcellularLocation>
        <location evidence="1">Cell inner membrane</location>
        <topology evidence="1">Single-pass membrane protein</topology>
    </subcellularLocation>
</comment>
<dbReference type="SUPFAM" id="SSF54523">
    <property type="entry name" value="Pili subunits"/>
    <property type="match status" value="1"/>
</dbReference>
<sequence>MMRRTCGFTLIEILVSIAIFAMIAVASTAILSNVIGASEESQDAIVELEQIQRAMMVFEQDIYQAVARPVRIAGQDNNRVFLGGLGEFESLDDGFGFVRTGWHNPQWRLPRSNMQSVAYRLNQDQQLERLHTIFVDSMAGTEPKSRILLEGITGFNVEYAKLNSRQEVTWDNEYEGEQLPQGIAVEITSESFGTIRREFALLNIAIPEIGPVAPTGSTQTNPTNASSGDTTTTGGNE</sequence>